<dbReference type="GO" id="GO:0003677">
    <property type="term" value="F:DNA binding"/>
    <property type="evidence" value="ECO:0007669"/>
    <property type="project" value="InterPro"/>
</dbReference>
<dbReference type="RefSeq" id="WP_103983246.1">
    <property type="nucleotide sequence ID" value="NZ_FNVS01000008.1"/>
</dbReference>
<evidence type="ECO:0000256" key="4">
    <source>
        <dbReference type="ARBA" id="ARBA00023163"/>
    </source>
</evidence>
<protein>
    <submittedName>
        <fullName evidence="7">RNA polymerase sigma-70 factor, ECF subfamily</fullName>
    </submittedName>
</protein>
<feature type="domain" description="RNA polymerase sigma-70 region 2" evidence="5">
    <location>
        <begin position="22"/>
        <end position="88"/>
    </location>
</feature>
<dbReference type="InterPro" id="IPR039425">
    <property type="entry name" value="RNA_pol_sigma-70-like"/>
</dbReference>
<evidence type="ECO:0000313" key="7">
    <source>
        <dbReference type="EMBL" id="SEF84707.1"/>
    </source>
</evidence>
<comment type="caution">
    <text evidence="7">The sequence shown here is derived from an EMBL/GenBank/DDBJ whole genome shotgun (WGS) entry which is preliminary data.</text>
</comment>
<dbReference type="InterPro" id="IPR007627">
    <property type="entry name" value="RNA_pol_sigma70_r2"/>
</dbReference>
<dbReference type="InterPro" id="IPR013249">
    <property type="entry name" value="RNA_pol_sigma70_r4_t2"/>
</dbReference>
<dbReference type="Pfam" id="PF04542">
    <property type="entry name" value="Sigma70_r2"/>
    <property type="match status" value="1"/>
</dbReference>
<dbReference type="PANTHER" id="PTHR43133:SF46">
    <property type="entry name" value="RNA POLYMERASE SIGMA-70 FACTOR ECF SUBFAMILY"/>
    <property type="match status" value="1"/>
</dbReference>
<sequence>MTDVLSLVERIKNSDQQAFNELYKLHYVSLRSYAILLVGEDEAEDLVQDVFINIWLHKDGLDNTLSIRGYLLRSVYNSALNILKKKSRSGNYCSIHEKEIEMIGYNYYDPDANDVIRKLYNKELHSDIHTAIESLPSKCKEVFSLSYLQDMPSKEISQMLGISLSTVENHIYSALKQLREKLIQYKISQILLLLLYIVSKK</sequence>
<evidence type="ECO:0000259" key="5">
    <source>
        <dbReference type="Pfam" id="PF04542"/>
    </source>
</evidence>
<dbReference type="Pfam" id="PF08281">
    <property type="entry name" value="Sigma70_r4_2"/>
    <property type="match status" value="1"/>
</dbReference>
<reference evidence="7 8" key="1">
    <citation type="submission" date="2016-10" db="EMBL/GenBank/DDBJ databases">
        <authorList>
            <person name="Varghese N."/>
            <person name="Submissions S."/>
        </authorList>
    </citation>
    <scope>NUCLEOTIDE SEQUENCE [LARGE SCALE GENOMIC DNA]</scope>
    <source>
        <strain evidence="7 8">DSM 29073</strain>
    </source>
</reference>
<dbReference type="InterPro" id="IPR036388">
    <property type="entry name" value="WH-like_DNA-bd_sf"/>
</dbReference>
<proteinExistence type="inferred from homology"/>
<name>A0A8G2BW83_9BACT</name>
<evidence type="ECO:0000256" key="3">
    <source>
        <dbReference type="ARBA" id="ARBA00023082"/>
    </source>
</evidence>
<keyword evidence="3" id="KW-0731">Sigma factor</keyword>
<keyword evidence="2" id="KW-0805">Transcription regulation</keyword>
<evidence type="ECO:0000259" key="6">
    <source>
        <dbReference type="Pfam" id="PF08281"/>
    </source>
</evidence>
<gene>
    <name evidence="7" type="ORF">SAMN05444001_10836</name>
</gene>
<keyword evidence="4" id="KW-0804">Transcription</keyword>
<evidence type="ECO:0000256" key="1">
    <source>
        <dbReference type="ARBA" id="ARBA00010641"/>
    </source>
</evidence>
<accession>A0A8G2BW83</accession>
<dbReference type="InterPro" id="IPR014327">
    <property type="entry name" value="RNA_pol_sigma70_bacteroid"/>
</dbReference>
<dbReference type="CDD" id="cd06171">
    <property type="entry name" value="Sigma70_r4"/>
    <property type="match status" value="1"/>
</dbReference>
<dbReference type="InterPro" id="IPR013324">
    <property type="entry name" value="RNA_pol_sigma_r3/r4-like"/>
</dbReference>
<dbReference type="EMBL" id="FNVS01000008">
    <property type="protein sequence ID" value="SEF84707.1"/>
    <property type="molecule type" value="Genomic_DNA"/>
</dbReference>
<organism evidence="7 8">
    <name type="scientific">Parabacteroides chinchillae</name>
    <dbReference type="NCBI Taxonomy" id="871327"/>
    <lineage>
        <taxon>Bacteria</taxon>
        <taxon>Pseudomonadati</taxon>
        <taxon>Bacteroidota</taxon>
        <taxon>Bacteroidia</taxon>
        <taxon>Bacteroidales</taxon>
        <taxon>Tannerellaceae</taxon>
        <taxon>Parabacteroides</taxon>
    </lineage>
</organism>
<dbReference type="AlphaFoldDB" id="A0A8G2BW83"/>
<dbReference type="SUPFAM" id="SSF88946">
    <property type="entry name" value="Sigma2 domain of RNA polymerase sigma factors"/>
    <property type="match status" value="1"/>
</dbReference>
<dbReference type="SUPFAM" id="SSF88659">
    <property type="entry name" value="Sigma3 and sigma4 domains of RNA polymerase sigma factors"/>
    <property type="match status" value="1"/>
</dbReference>
<keyword evidence="8" id="KW-1185">Reference proteome</keyword>
<dbReference type="GO" id="GO:0016987">
    <property type="term" value="F:sigma factor activity"/>
    <property type="evidence" value="ECO:0007669"/>
    <property type="project" value="UniProtKB-KW"/>
</dbReference>
<dbReference type="Gene3D" id="1.10.10.10">
    <property type="entry name" value="Winged helix-like DNA-binding domain superfamily/Winged helix DNA-binding domain"/>
    <property type="match status" value="1"/>
</dbReference>
<dbReference type="NCBIfam" id="TIGR02937">
    <property type="entry name" value="sigma70-ECF"/>
    <property type="match status" value="1"/>
</dbReference>
<evidence type="ECO:0000313" key="8">
    <source>
        <dbReference type="Proteomes" id="UP000236725"/>
    </source>
</evidence>
<dbReference type="GO" id="GO:0006352">
    <property type="term" value="P:DNA-templated transcription initiation"/>
    <property type="evidence" value="ECO:0007669"/>
    <property type="project" value="InterPro"/>
</dbReference>
<dbReference type="Proteomes" id="UP000236725">
    <property type="component" value="Unassembled WGS sequence"/>
</dbReference>
<feature type="domain" description="RNA polymerase sigma factor 70 region 4 type 2" evidence="6">
    <location>
        <begin position="127"/>
        <end position="178"/>
    </location>
</feature>
<dbReference type="InterPro" id="IPR014284">
    <property type="entry name" value="RNA_pol_sigma-70_dom"/>
</dbReference>
<dbReference type="InterPro" id="IPR013325">
    <property type="entry name" value="RNA_pol_sigma_r2"/>
</dbReference>
<dbReference type="Gene3D" id="1.10.1740.10">
    <property type="match status" value="1"/>
</dbReference>
<dbReference type="NCBIfam" id="TIGR02985">
    <property type="entry name" value="Sig70_bacteroi1"/>
    <property type="match status" value="1"/>
</dbReference>
<dbReference type="PANTHER" id="PTHR43133">
    <property type="entry name" value="RNA POLYMERASE ECF-TYPE SIGMA FACTO"/>
    <property type="match status" value="1"/>
</dbReference>
<comment type="similarity">
    <text evidence="1">Belongs to the sigma-70 factor family. ECF subfamily.</text>
</comment>
<evidence type="ECO:0000256" key="2">
    <source>
        <dbReference type="ARBA" id="ARBA00023015"/>
    </source>
</evidence>